<dbReference type="PhylomeDB" id="B4J1U0"/>
<proteinExistence type="predicted"/>
<protein>
    <submittedName>
        <fullName evidence="1">GH14371</fullName>
    </submittedName>
</protein>
<dbReference type="OMA" id="EPYSHHW"/>
<evidence type="ECO:0000313" key="1">
    <source>
        <dbReference type="EMBL" id="EDV98020.1"/>
    </source>
</evidence>
<sequence>MSSRNHSRFIFEMMENMRIFRHQRFGVECPTCLSRVRADEPYRHHWLDDKADQHIKLGLTEKLLLKRIEREHIETFFLCDESAVGRTNEFLLEAGMEAVPQLLRFLSYEATRLEITVGFYVEATKQLMYYESIPVVINHYLDIKDTVDMVFSVLLEKISNYVLMKQRVPLEACTIKRIKLLVKRQWNEKLELPLQYRLKNDTKFLNANDASAVDLALLTDSYMSNGLFTDSLKVNLYCLRVCASTKELYAVPYLLRSEDVANTPTFLILSDVEGEFRGMHEIRNLRRFLRADSQDHSFECRKCKMHFSDRLQYTLHKQINCGSGFMVWHIDRDSTEFYENCLLLPRQFFKFAWFGIGNE</sequence>
<dbReference type="HOGENOM" id="CLU_772264_0_0_1"/>
<evidence type="ECO:0000313" key="2">
    <source>
        <dbReference type="Proteomes" id="UP000001070"/>
    </source>
</evidence>
<keyword evidence="2" id="KW-1185">Reference proteome</keyword>
<dbReference type="KEGG" id="dgr:6557935"/>
<dbReference type="Proteomes" id="UP000001070">
    <property type="component" value="Unassembled WGS sequence"/>
</dbReference>
<dbReference type="STRING" id="7222.B4J1U0"/>
<dbReference type="EMBL" id="CH916366">
    <property type="protein sequence ID" value="EDV98020.1"/>
    <property type="molecule type" value="Genomic_DNA"/>
</dbReference>
<gene>
    <name evidence="1" type="primary">Dgri\GH14371</name>
    <name evidence="1" type="ORF">Dgri_GH14371</name>
</gene>
<accession>B4J1U0</accession>
<dbReference type="InParanoid" id="B4J1U0"/>
<organism evidence="2">
    <name type="scientific">Drosophila grimshawi</name>
    <name type="common">Hawaiian fruit fly</name>
    <name type="synonym">Idiomyia grimshawi</name>
    <dbReference type="NCBI Taxonomy" id="7222"/>
    <lineage>
        <taxon>Eukaryota</taxon>
        <taxon>Metazoa</taxon>
        <taxon>Ecdysozoa</taxon>
        <taxon>Arthropoda</taxon>
        <taxon>Hexapoda</taxon>
        <taxon>Insecta</taxon>
        <taxon>Pterygota</taxon>
        <taxon>Neoptera</taxon>
        <taxon>Endopterygota</taxon>
        <taxon>Diptera</taxon>
        <taxon>Brachycera</taxon>
        <taxon>Muscomorpha</taxon>
        <taxon>Ephydroidea</taxon>
        <taxon>Drosophilidae</taxon>
        <taxon>Drosophila</taxon>
        <taxon>Hawaiian Drosophila</taxon>
    </lineage>
</organism>
<name>B4J1U0_DROGR</name>
<dbReference type="eggNOG" id="ENOG502T9CR">
    <property type="taxonomic scope" value="Eukaryota"/>
</dbReference>
<dbReference type="AlphaFoldDB" id="B4J1U0"/>
<reference evidence="1 2" key="1">
    <citation type="journal article" date="2007" name="Nature">
        <title>Evolution of genes and genomes on the Drosophila phylogeny.</title>
        <authorList>
            <consortium name="Drosophila 12 Genomes Consortium"/>
            <person name="Clark A.G."/>
            <person name="Eisen M.B."/>
            <person name="Smith D.R."/>
            <person name="Bergman C.M."/>
            <person name="Oliver B."/>
            <person name="Markow T.A."/>
            <person name="Kaufman T.C."/>
            <person name="Kellis M."/>
            <person name="Gelbart W."/>
            <person name="Iyer V.N."/>
            <person name="Pollard D.A."/>
            <person name="Sackton T.B."/>
            <person name="Larracuente A.M."/>
            <person name="Singh N.D."/>
            <person name="Abad J.P."/>
            <person name="Abt D.N."/>
            <person name="Adryan B."/>
            <person name="Aguade M."/>
            <person name="Akashi H."/>
            <person name="Anderson W.W."/>
            <person name="Aquadro C.F."/>
            <person name="Ardell D.H."/>
            <person name="Arguello R."/>
            <person name="Artieri C.G."/>
            <person name="Barbash D.A."/>
            <person name="Barker D."/>
            <person name="Barsanti P."/>
            <person name="Batterham P."/>
            <person name="Batzoglou S."/>
            <person name="Begun D."/>
            <person name="Bhutkar A."/>
            <person name="Blanco E."/>
            <person name="Bosak S.A."/>
            <person name="Bradley R.K."/>
            <person name="Brand A.D."/>
            <person name="Brent M.R."/>
            <person name="Brooks A.N."/>
            <person name="Brown R.H."/>
            <person name="Butlin R.K."/>
            <person name="Caggese C."/>
            <person name="Calvi B.R."/>
            <person name="Bernardo de Carvalho A."/>
            <person name="Caspi A."/>
            <person name="Castrezana S."/>
            <person name="Celniker S.E."/>
            <person name="Chang J.L."/>
            <person name="Chapple C."/>
            <person name="Chatterji S."/>
            <person name="Chinwalla A."/>
            <person name="Civetta A."/>
            <person name="Clifton S.W."/>
            <person name="Comeron J.M."/>
            <person name="Costello J.C."/>
            <person name="Coyne J.A."/>
            <person name="Daub J."/>
            <person name="David R.G."/>
            <person name="Delcher A.L."/>
            <person name="Delehaunty K."/>
            <person name="Do C.B."/>
            <person name="Ebling H."/>
            <person name="Edwards K."/>
            <person name="Eickbush T."/>
            <person name="Evans J.D."/>
            <person name="Filipski A."/>
            <person name="Findeiss S."/>
            <person name="Freyhult E."/>
            <person name="Fulton L."/>
            <person name="Fulton R."/>
            <person name="Garcia A.C."/>
            <person name="Gardiner A."/>
            <person name="Garfield D.A."/>
            <person name="Garvin B.E."/>
            <person name="Gibson G."/>
            <person name="Gilbert D."/>
            <person name="Gnerre S."/>
            <person name="Godfrey J."/>
            <person name="Good R."/>
            <person name="Gotea V."/>
            <person name="Gravely B."/>
            <person name="Greenberg A.J."/>
            <person name="Griffiths-Jones S."/>
            <person name="Gross S."/>
            <person name="Guigo R."/>
            <person name="Gustafson E.A."/>
            <person name="Haerty W."/>
            <person name="Hahn M.W."/>
            <person name="Halligan D.L."/>
            <person name="Halpern A.L."/>
            <person name="Halter G.M."/>
            <person name="Han M.V."/>
            <person name="Heger A."/>
            <person name="Hillier L."/>
            <person name="Hinrichs A.S."/>
            <person name="Holmes I."/>
            <person name="Hoskins R.A."/>
            <person name="Hubisz M.J."/>
            <person name="Hultmark D."/>
            <person name="Huntley M.A."/>
            <person name="Jaffe D.B."/>
            <person name="Jagadeeshan S."/>
            <person name="Jeck W.R."/>
            <person name="Johnson J."/>
            <person name="Jones C.D."/>
            <person name="Jordan W.C."/>
            <person name="Karpen G.H."/>
            <person name="Kataoka E."/>
            <person name="Keightley P.D."/>
            <person name="Kheradpour P."/>
            <person name="Kirkness E.F."/>
            <person name="Koerich L.B."/>
            <person name="Kristiansen K."/>
            <person name="Kudrna D."/>
            <person name="Kulathinal R.J."/>
            <person name="Kumar S."/>
            <person name="Kwok R."/>
            <person name="Lander E."/>
            <person name="Langley C.H."/>
            <person name="Lapoint R."/>
            <person name="Lazzaro B.P."/>
            <person name="Lee S.J."/>
            <person name="Levesque L."/>
            <person name="Li R."/>
            <person name="Lin C.F."/>
            <person name="Lin M.F."/>
            <person name="Lindblad-Toh K."/>
            <person name="Llopart A."/>
            <person name="Long M."/>
            <person name="Low L."/>
            <person name="Lozovsky E."/>
            <person name="Lu J."/>
            <person name="Luo M."/>
            <person name="Machado C.A."/>
            <person name="Makalowski W."/>
            <person name="Marzo M."/>
            <person name="Matsuda M."/>
            <person name="Matzkin L."/>
            <person name="McAllister B."/>
            <person name="McBride C.S."/>
            <person name="McKernan B."/>
            <person name="McKernan K."/>
            <person name="Mendez-Lago M."/>
            <person name="Minx P."/>
            <person name="Mollenhauer M.U."/>
            <person name="Montooth K."/>
            <person name="Mount S.M."/>
            <person name="Mu X."/>
            <person name="Myers E."/>
            <person name="Negre B."/>
            <person name="Newfeld S."/>
            <person name="Nielsen R."/>
            <person name="Noor M.A."/>
            <person name="O'Grady P."/>
            <person name="Pachter L."/>
            <person name="Papaceit M."/>
            <person name="Parisi M.J."/>
            <person name="Parisi M."/>
            <person name="Parts L."/>
            <person name="Pedersen J.S."/>
            <person name="Pesole G."/>
            <person name="Phillippy A.M."/>
            <person name="Ponting C.P."/>
            <person name="Pop M."/>
            <person name="Porcelli D."/>
            <person name="Powell J.R."/>
            <person name="Prohaska S."/>
            <person name="Pruitt K."/>
            <person name="Puig M."/>
            <person name="Quesneville H."/>
            <person name="Ram K.R."/>
            <person name="Rand D."/>
            <person name="Rasmussen M.D."/>
            <person name="Reed L.K."/>
            <person name="Reenan R."/>
            <person name="Reily A."/>
            <person name="Remington K.A."/>
            <person name="Rieger T.T."/>
            <person name="Ritchie M.G."/>
            <person name="Robin C."/>
            <person name="Rogers Y.H."/>
            <person name="Rohde C."/>
            <person name="Rozas J."/>
            <person name="Rubenfield M.J."/>
            <person name="Ruiz A."/>
            <person name="Russo S."/>
            <person name="Salzberg S.L."/>
            <person name="Sanchez-Gracia A."/>
            <person name="Saranga D.J."/>
            <person name="Sato H."/>
            <person name="Schaeffer S.W."/>
            <person name="Schatz M.C."/>
            <person name="Schlenke T."/>
            <person name="Schwartz R."/>
            <person name="Segarra C."/>
            <person name="Singh R.S."/>
            <person name="Sirot L."/>
            <person name="Sirota M."/>
            <person name="Sisneros N.B."/>
            <person name="Smith C.D."/>
            <person name="Smith T.F."/>
            <person name="Spieth J."/>
            <person name="Stage D.E."/>
            <person name="Stark A."/>
            <person name="Stephan W."/>
            <person name="Strausberg R.L."/>
            <person name="Strempel S."/>
            <person name="Sturgill D."/>
            <person name="Sutton G."/>
            <person name="Sutton G.G."/>
            <person name="Tao W."/>
            <person name="Teichmann S."/>
            <person name="Tobari Y.N."/>
            <person name="Tomimura Y."/>
            <person name="Tsolas J.M."/>
            <person name="Valente V.L."/>
            <person name="Venter E."/>
            <person name="Venter J.C."/>
            <person name="Vicario S."/>
            <person name="Vieira F.G."/>
            <person name="Vilella A.J."/>
            <person name="Villasante A."/>
            <person name="Walenz B."/>
            <person name="Wang J."/>
            <person name="Wasserman M."/>
            <person name="Watts T."/>
            <person name="Wilson D."/>
            <person name="Wilson R.K."/>
            <person name="Wing R.A."/>
            <person name="Wolfner M.F."/>
            <person name="Wong A."/>
            <person name="Wong G.K."/>
            <person name="Wu C.I."/>
            <person name="Wu G."/>
            <person name="Yamamoto D."/>
            <person name="Yang H.P."/>
            <person name="Yang S.P."/>
            <person name="Yorke J.A."/>
            <person name="Yoshida K."/>
            <person name="Zdobnov E."/>
            <person name="Zhang P."/>
            <person name="Zhang Y."/>
            <person name="Zimin A.V."/>
            <person name="Baldwin J."/>
            <person name="Abdouelleil A."/>
            <person name="Abdulkadir J."/>
            <person name="Abebe A."/>
            <person name="Abera B."/>
            <person name="Abreu J."/>
            <person name="Acer S.C."/>
            <person name="Aftuck L."/>
            <person name="Alexander A."/>
            <person name="An P."/>
            <person name="Anderson E."/>
            <person name="Anderson S."/>
            <person name="Arachi H."/>
            <person name="Azer M."/>
            <person name="Bachantsang P."/>
            <person name="Barry A."/>
            <person name="Bayul T."/>
            <person name="Berlin A."/>
            <person name="Bessette D."/>
            <person name="Bloom T."/>
            <person name="Blye J."/>
            <person name="Boguslavskiy L."/>
            <person name="Bonnet C."/>
            <person name="Boukhgalter B."/>
            <person name="Bourzgui I."/>
            <person name="Brown A."/>
            <person name="Cahill P."/>
            <person name="Channer S."/>
            <person name="Cheshatsang Y."/>
            <person name="Chuda L."/>
            <person name="Citroen M."/>
            <person name="Collymore A."/>
            <person name="Cooke P."/>
            <person name="Costello M."/>
            <person name="D'Aco K."/>
            <person name="Daza R."/>
            <person name="De Haan G."/>
            <person name="DeGray S."/>
            <person name="DeMaso C."/>
            <person name="Dhargay N."/>
            <person name="Dooley K."/>
            <person name="Dooley E."/>
            <person name="Doricent M."/>
            <person name="Dorje P."/>
            <person name="Dorjee K."/>
            <person name="Dupes A."/>
            <person name="Elong R."/>
            <person name="Falk J."/>
            <person name="Farina A."/>
            <person name="Faro S."/>
            <person name="Ferguson D."/>
            <person name="Fisher S."/>
            <person name="Foley C.D."/>
            <person name="Franke A."/>
            <person name="Friedrich D."/>
            <person name="Gadbois L."/>
            <person name="Gearin G."/>
            <person name="Gearin C.R."/>
            <person name="Giannoukos G."/>
            <person name="Goode T."/>
            <person name="Graham J."/>
            <person name="Grandbois E."/>
            <person name="Grewal S."/>
            <person name="Gyaltsen K."/>
            <person name="Hafez N."/>
            <person name="Hagos B."/>
            <person name="Hall J."/>
            <person name="Henson C."/>
            <person name="Hollinger A."/>
            <person name="Honan T."/>
            <person name="Huard M.D."/>
            <person name="Hughes L."/>
            <person name="Hurhula B."/>
            <person name="Husby M.E."/>
            <person name="Kamat A."/>
            <person name="Kanga B."/>
            <person name="Kashin S."/>
            <person name="Khazanovich D."/>
            <person name="Kisner P."/>
            <person name="Lance K."/>
            <person name="Lara M."/>
            <person name="Lee W."/>
            <person name="Lennon N."/>
            <person name="Letendre F."/>
            <person name="LeVine R."/>
            <person name="Lipovsky A."/>
            <person name="Liu X."/>
            <person name="Liu J."/>
            <person name="Liu S."/>
            <person name="Lokyitsang T."/>
            <person name="Lokyitsang Y."/>
            <person name="Lubonja R."/>
            <person name="Lui A."/>
            <person name="MacDonald P."/>
            <person name="Magnisalis V."/>
            <person name="Maru K."/>
            <person name="Matthews C."/>
            <person name="McCusker W."/>
            <person name="McDonough S."/>
            <person name="Mehta T."/>
            <person name="Meldrim J."/>
            <person name="Meneus L."/>
            <person name="Mihai O."/>
            <person name="Mihalev A."/>
            <person name="Mihova T."/>
            <person name="Mittelman R."/>
            <person name="Mlenga V."/>
            <person name="Montmayeur A."/>
            <person name="Mulrain L."/>
            <person name="Navidi A."/>
            <person name="Naylor J."/>
            <person name="Negash T."/>
            <person name="Nguyen T."/>
            <person name="Nguyen N."/>
            <person name="Nicol R."/>
            <person name="Norbu C."/>
            <person name="Norbu N."/>
            <person name="Novod N."/>
            <person name="O'Neill B."/>
            <person name="Osman S."/>
            <person name="Markiewicz E."/>
            <person name="Oyono O.L."/>
            <person name="Patti C."/>
            <person name="Phunkhang P."/>
            <person name="Pierre F."/>
            <person name="Priest M."/>
            <person name="Raghuraman S."/>
            <person name="Rege F."/>
            <person name="Reyes R."/>
            <person name="Rise C."/>
            <person name="Rogov P."/>
            <person name="Ross K."/>
            <person name="Ryan E."/>
            <person name="Settipalli S."/>
            <person name="Shea T."/>
            <person name="Sherpa N."/>
            <person name="Shi L."/>
            <person name="Shih D."/>
            <person name="Sparrow T."/>
            <person name="Spaulding J."/>
            <person name="Stalker J."/>
            <person name="Stange-Thomann N."/>
            <person name="Stavropoulos S."/>
            <person name="Stone C."/>
            <person name="Strader C."/>
            <person name="Tesfaye S."/>
            <person name="Thomson T."/>
            <person name="Thoulutsang Y."/>
            <person name="Thoulutsang D."/>
            <person name="Topham K."/>
            <person name="Topping I."/>
            <person name="Tsamla T."/>
            <person name="Vassiliev H."/>
            <person name="Vo A."/>
            <person name="Wangchuk T."/>
            <person name="Wangdi T."/>
            <person name="Weiand M."/>
            <person name="Wilkinson J."/>
            <person name="Wilson A."/>
            <person name="Yadav S."/>
            <person name="Young G."/>
            <person name="Yu Q."/>
            <person name="Zembek L."/>
            <person name="Zhong D."/>
            <person name="Zimmer A."/>
            <person name="Zwirko Z."/>
            <person name="Jaffe D.B."/>
            <person name="Alvarez P."/>
            <person name="Brockman W."/>
            <person name="Butler J."/>
            <person name="Chin C."/>
            <person name="Gnerre S."/>
            <person name="Grabherr M."/>
            <person name="Kleber M."/>
            <person name="Mauceli E."/>
            <person name="MacCallum I."/>
        </authorList>
    </citation>
    <scope>NUCLEOTIDE SEQUENCE [LARGE SCALE GENOMIC DNA]</scope>
    <source>
        <strain evidence="2">Tucson 15287-2541.00</strain>
    </source>
</reference>
<dbReference type="OrthoDB" id="7974539at2759"/>